<keyword evidence="4" id="KW-1185">Reference proteome</keyword>
<name>A0AAV9N274_9EURO</name>
<feature type="compositionally biased region" description="Polar residues" evidence="1">
    <location>
        <begin position="230"/>
        <end position="259"/>
    </location>
</feature>
<evidence type="ECO:0000313" key="3">
    <source>
        <dbReference type="EMBL" id="KAK5047691.1"/>
    </source>
</evidence>
<comment type="caution">
    <text evidence="3">The sequence shown here is derived from an EMBL/GenBank/DDBJ whole genome shotgun (WGS) entry which is preliminary data.</text>
</comment>
<organism evidence="3 4">
    <name type="scientific">Exophiala bonariae</name>
    <dbReference type="NCBI Taxonomy" id="1690606"/>
    <lineage>
        <taxon>Eukaryota</taxon>
        <taxon>Fungi</taxon>
        <taxon>Dikarya</taxon>
        <taxon>Ascomycota</taxon>
        <taxon>Pezizomycotina</taxon>
        <taxon>Eurotiomycetes</taxon>
        <taxon>Chaetothyriomycetidae</taxon>
        <taxon>Chaetothyriales</taxon>
        <taxon>Herpotrichiellaceae</taxon>
        <taxon>Exophiala</taxon>
    </lineage>
</organism>
<dbReference type="GeneID" id="89974528"/>
<keyword evidence="2" id="KW-0812">Transmembrane</keyword>
<dbReference type="AlphaFoldDB" id="A0AAV9N274"/>
<accession>A0AAV9N274</accession>
<evidence type="ECO:0000256" key="1">
    <source>
        <dbReference type="SAM" id="MobiDB-lite"/>
    </source>
</evidence>
<feature type="compositionally biased region" description="Polar residues" evidence="1">
    <location>
        <begin position="52"/>
        <end position="91"/>
    </location>
</feature>
<feature type="transmembrane region" description="Helical" evidence="2">
    <location>
        <begin position="295"/>
        <end position="313"/>
    </location>
</feature>
<keyword evidence="2" id="KW-0472">Membrane</keyword>
<reference evidence="3 4" key="1">
    <citation type="submission" date="2023-08" db="EMBL/GenBank/DDBJ databases">
        <title>Black Yeasts Isolated from many extreme environments.</title>
        <authorList>
            <person name="Coleine C."/>
            <person name="Stajich J.E."/>
            <person name="Selbmann L."/>
        </authorList>
    </citation>
    <scope>NUCLEOTIDE SEQUENCE [LARGE SCALE GENOMIC DNA]</scope>
    <source>
        <strain evidence="3 4">CCFEE 5792</strain>
    </source>
</reference>
<keyword evidence="2" id="KW-1133">Transmembrane helix</keyword>
<feature type="compositionally biased region" description="Polar residues" evidence="1">
    <location>
        <begin position="1"/>
        <end position="16"/>
    </location>
</feature>
<evidence type="ECO:0000313" key="4">
    <source>
        <dbReference type="Proteomes" id="UP001358417"/>
    </source>
</evidence>
<dbReference type="RefSeq" id="XP_064703218.1">
    <property type="nucleotide sequence ID" value="XM_064849917.1"/>
</dbReference>
<feature type="region of interest" description="Disordered" evidence="1">
    <location>
        <begin position="189"/>
        <end position="259"/>
    </location>
</feature>
<gene>
    <name evidence="3" type="ORF">LTR84_006356</name>
</gene>
<proteinExistence type="predicted"/>
<dbReference type="Proteomes" id="UP001358417">
    <property type="component" value="Unassembled WGS sequence"/>
</dbReference>
<dbReference type="EMBL" id="JAVRRD010000024">
    <property type="protein sequence ID" value="KAK5047691.1"/>
    <property type="molecule type" value="Genomic_DNA"/>
</dbReference>
<feature type="region of interest" description="Disordered" evidence="1">
    <location>
        <begin position="1"/>
        <end position="151"/>
    </location>
</feature>
<sequence>MTGRPTTARSEISSAISEDGYTSRPQSGITNLPALPNPPTSQHGFAHLRGITQPTNRSMRSGPGTESNAGSSRPQSPVSQASRTHVPSLTASGFFKPMSSQRLQAQRLRRPLGGKPVQAPTPIPDGEDEEEDDTRSLASSRQGPFHAMPRSHRHIPSIATSYTQSEAPDGLDVHFADFGSQNEGDSQLVAAASPPESQKPPRPSRLNISSTHKAGDPPQKSPLSFRSGLSLGSKNRLDTSGHQQLPSTTTSPRFPPGSNTEVAIKSALGKNYEYFEGNTIFWWGGRLQNARDRPINIATGVVLVVPAVLFFVYS</sequence>
<evidence type="ECO:0000256" key="2">
    <source>
        <dbReference type="SAM" id="Phobius"/>
    </source>
</evidence>
<protein>
    <submittedName>
        <fullName evidence="3">Uncharacterized protein</fullName>
    </submittedName>
</protein>